<dbReference type="Gene3D" id="3.40.50.300">
    <property type="entry name" value="P-loop containing nucleotide triphosphate hydrolases"/>
    <property type="match status" value="1"/>
</dbReference>
<dbReference type="PANTHER" id="PTHR19229:SF271">
    <property type="entry name" value="ABC TRANSPORTER CED-7"/>
    <property type="match status" value="1"/>
</dbReference>
<reference evidence="3 4" key="1">
    <citation type="submission" date="2019-10" db="EMBL/GenBank/DDBJ databases">
        <title>Assembly and Annotation for the nematode Trichostrongylus colubriformis.</title>
        <authorList>
            <person name="Martin J."/>
        </authorList>
    </citation>
    <scope>NUCLEOTIDE SEQUENCE [LARGE SCALE GENOMIC DNA]</scope>
    <source>
        <strain evidence="3">G859</strain>
        <tissue evidence="3">Whole worm</tissue>
    </source>
</reference>
<organism evidence="3 4">
    <name type="scientific">Trichostrongylus colubriformis</name>
    <name type="common">Black scour worm</name>
    <dbReference type="NCBI Taxonomy" id="6319"/>
    <lineage>
        <taxon>Eukaryota</taxon>
        <taxon>Metazoa</taxon>
        <taxon>Ecdysozoa</taxon>
        <taxon>Nematoda</taxon>
        <taxon>Chromadorea</taxon>
        <taxon>Rhabditida</taxon>
        <taxon>Rhabditina</taxon>
        <taxon>Rhabditomorpha</taxon>
        <taxon>Strongyloidea</taxon>
        <taxon>Trichostrongylidae</taxon>
        <taxon>Trichostrongylus</taxon>
    </lineage>
</organism>
<feature type="transmembrane region" description="Helical" evidence="1">
    <location>
        <begin position="31"/>
        <end position="52"/>
    </location>
</feature>
<sequence>MTLGKFSTMLGPPNSSRSLERSLVLWEPNYIGEHMICMAICGIFLLLAFVLFRRRALRYRFFRKWDRRAQAKYEHIIPAVNGDDEENRAADKVDEERSDVQEFGTEMAVEVKELYKIYGELKALDGVTFGVRRGECLGLLGQNGAGKTTTFDILTGQSFASYGIA</sequence>
<name>A0AAN8FTU9_TRICO</name>
<proteinExistence type="predicted"/>
<accession>A0AAN8FTU9</accession>
<keyword evidence="1" id="KW-0472">Membrane</keyword>
<keyword evidence="1" id="KW-0812">Transmembrane</keyword>
<dbReference type="Proteomes" id="UP001331761">
    <property type="component" value="Unassembled WGS sequence"/>
</dbReference>
<dbReference type="PANTHER" id="PTHR19229">
    <property type="entry name" value="ATP-BINDING CASSETTE TRANSPORTER SUBFAMILY A ABCA"/>
    <property type="match status" value="1"/>
</dbReference>
<dbReference type="Pfam" id="PF00005">
    <property type="entry name" value="ABC_tran"/>
    <property type="match status" value="1"/>
</dbReference>
<gene>
    <name evidence="3" type="ORF">GCK32_018007</name>
</gene>
<evidence type="ECO:0000313" key="4">
    <source>
        <dbReference type="Proteomes" id="UP001331761"/>
    </source>
</evidence>
<dbReference type="GO" id="GO:0016020">
    <property type="term" value="C:membrane"/>
    <property type="evidence" value="ECO:0007669"/>
    <property type="project" value="InterPro"/>
</dbReference>
<dbReference type="InterPro" id="IPR003439">
    <property type="entry name" value="ABC_transporter-like_ATP-bd"/>
</dbReference>
<evidence type="ECO:0000256" key="1">
    <source>
        <dbReference type="SAM" id="Phobius"/>
    </source>
</evidence>
<dbReference type="GO" id="GO:0140359">
    <property type="term" value="F:ABC-type transporter activity"/>
    <property type="evidence" value="ECO:0007669"/>
    <property type="project" value="InterPro"/>
</dbReference>
<dbReference type="InterPro" id="IPR027417">
    <property type="entry name" value="P-loop_NTPase"/>
</dbReference>
<dbReference type="EMBL" id="WIXE01019404">
    <property type="protein sequence ID" value="KAK5970043.1"/>
    <property type="molecule type" value="Genomic_DNA"/>
</dbReference>
<dbReference type="SUPFAM" id="SSF52540">
    <property type="entry name" value="P-loop containing nucleoside triphosphate hydrolases"/>
    <property type="match status" value="1"/>
</dbReference>
<dbReference type="GO" id="GO:0016887">
    <property type="term" value="F:ATP hydrolysis activity"/>
    <property type="evidence" value="ECO:0007669"/>
    <property type="project" value="InterPro"/>
</dbReference>
<feature type="non-terminal residue" evidence="3">
    <location>
        <position position="165"/>
    </location>
</feature>
<dbReference type="AlphaFoldDB" id="A0AAN8FTU9"/>
<keyword evidence="1" id="KW-1133">Transmembrane helix</keyword>
<feature type="domain" description="ABC transporter" evidence="2">
    <location>
        <begin position="124"/>
        <end position="158"/>
    </location>
</feature>
<comment type="caution">
    <text evidence="3">The sequence shown here is derived from an EMBL/GenBank/DDBJ whole genome shotgun (WGS) entry which is preliminary data.</text>
</comment>
<evidence type="ECO:0000259" key="2">
    <source>
        <dbReference type="Pfam" id="PF00005"/>
    </source>
</evidence>
<dbReference type="InterPro" id="IPR026082">
    <property type="entry name" value="ABCA"/>
</dbReference>
<protein>
    <submittedName>
        <fullName evidence="3">ABC transporter domain-containing protein</fullName>
    </submittedName>
</protein>
<keyword evidence="4" id="KW-1185">Reference proteome</keyword>
<evidence type="ECO:0000313" key="3">
    <source>
        <dbReference type="EMBL" id="KAK5970043.1"/>
    </source>
</evidence>
<dbReference type="GO" id="GO:0005524">
    <property type="term" value="F:ATP binding"/>
    <property type="evidence" value="ECO:0007669"/>
    <property type="project" value="InterPro"/>
</dbReference>
<dbReference type="GO" id="GO:0005319">
    <property type="term" value="F:lipid transporter activity"/>
    <property type="evidence" value="ECO:0007669"/>
    <property type="project" value="TreeGrafter"/>
</dbReference>